<accession>A0AB34Y4H4</accession>
<feature type="compositionally biased region" description="Acidic residues" evidence="1">
    <location>
        <begin position="10"/>
        <end position="19"/>
    </location>
</feature>
<comment type="caution">
    <text evidence="2">The sequence shown here is derived from an EMBL/GenBank/DDBJ whole genome shotgun (WGS) entry which is preliminary data.</text>
</comment>
<protein>
    <recommendedName>
        <fullName evidence="4">Prophage protein</fullName>
    </recommendedName>
</protein>
<reference evidence="2 3" key="1">
    <citation type="submission" date="2016-03" db="EMBL/GenBank/DDBJ databases">
        <title>Comparative genomics of 54 Lactobacillus plantarum strains reveals genomic uncoupling from niche constraints.</title>
        <authorList>
            <person name="Martino M.E."/>
        </authorList>
    </citation>
    <scope>NUCLEOTIDE SEQUENCE [LARGE SCALE GENOMIC DNA]</scope>
    <source>
        <strain evidence="2 3">Nizo2260</strain>
    </source>
</reference>
<dbReference type="AlphaFoldDB" id="A0AB34Y4H4"/>
<dbReference type="EMBL" id="LUWI01000010">
    <property type="protein sequence ID" value="KZU07278.1"/>
    <property type="molecule type" value="Genomic_DNA"/>
</dbReference>
<evidence type="ECO:0008006" key="4">
    <source>
        <dbReference type="Google" id="ProtNLM"/>
    </source>
</evidence>
<organism evidence="2 3">
    <name type="scientific">Lactiplantibacillus plantarum</name>
    <name type="common">Lactobacillus plantarum</name>
    <dbReference type="NCBI Taxonomy" id="1590"/>
    <lineage>
        <taxon>Bacteria</taxon>
        <taxon>Bacillati</taxon>
        <taxon>Bacillota</taxon>
        <taxon>Bacilli</taxon>
        <taxon>Lactobacillales</taxon>
        <taxon>Lactobacillaceae</taxon>
        <taxon>Lactiplantibacillus</taxon>
    </lineage>
</organism>
<gene>
    <name evidence="2" type="ORF">Nizo2260_0819</name>
</gene>
<evidence type="ECO:0000256" key="1">
    <source>
        <dbReference type="SAM" id="MobiDB-lite"/>
    </source>
</evidence>
<evidence type="ECO:0000313" key="3">
    <source>
        <dbReference type="Proteomes" id="UP000076989"/>
    </source>
</evidence>
<name>A0AB34Y4H4_LACPN</name>
<proteinExistence type="predicted"/>
<sequence>MNKVIPGYDEWLEPPEDDERPTKEELIELGVIGDDEE</sequence>
<dbReference type="Proteomes" id="UP000076989">
    <property type="component" value="Unassembled WGS sequence"/>
</dbReference>
<feature type="region of interest" description="Disordered" evidence="1">
    <location>
        <begin position="1"/>
        <end position="23"/>
    </location>
</feature>
<evidence type="ECO:0000313" key="2">
    <source>
        <dbReference type="EMBL" id="KZU07278.1"/>
    </source>
</evidence>